<accession>A0A2R5LN58</accession>
<feature type="region of interest" description="Disordered" evidence="8">
    <location>
        <begin position="3446"/>
        <end position="3480"/>
    </location>
</feature>
<dbReference type="Pfam" id="PF13764">
    <property type="entry name" value="E3_UbLigase_R4"/>
    <property type="match status" value="1"/>
</dbReference>
<dbReference type="Pfam" id="PF02207">
    <property type="entry name" value="zf-UBR"/>
    <property type="match status" value="1"/>
</dbReference>
<evidence type="ECO:0000256" key="4">
    <source>
        <dbReference type="ARBA" id="ARBA00022833"/>
    </source>
</evidence>
<dbReference type="InterPro" id="IPR016024">
    <property type="entry name" value="ARM-type_fold"/>
</dbReference>
<protein>
    <submittedName>
        <fullName evidence="10">Putative e3 ubiquitin-protein ligase ubr4</fullName>
    </submittedName>
</protein>
<feature type="region of interest" description="Disordered" evidence="8">
    <location>
        <begin position="2814"/>
        <end position="2885"/>
    </location>
</feature>
<feature type="domain" description="UBR-type" evidence="9">
    <location>
        <begin position="1677"/>
        <end position="1746"/>
    </location>
</feature>
<feature type="compositionally biased region" description="Acidic residues" evidence="8">
    <location>
        <begin position="557"/>
        <end position="576"/>
    </location>
</feature>
<feature type="region of interest" description="Disordered" evidence="8">
    <location>
        <begin position="3227"/>
        <end position="3247"/>
    </location>
</feature>
<feature type="region of interest" description="Disordered" evidence="8">
    <location>
        <begin position="2203"/>
        <end position="2244"/>
    </location>
</feature>
<reference evidence="10" key="1">
    <citation type="submission" date="2018-03" db="EMBL/GenBank/DDBJ databases">
        <title>The relapsing fever spirochete Borrelia turicatae persists in the highly oxidative environment of its soft-bodied tick vector.</title>
        <authorList>
            <person name="Bourret T.J."/>
            <person name="Boyle W.K."/>
            <person name="Valenzuela J.G."/>
            <person name="Oliveira F."/>
            <person name="Lopez J.E."/>
        </authorList>
    </citation>
    <scope>NUCLEOTIDE SEQUENCE</scope>
    <source>
        <strain evidence="10">Kansas strain/isolate</strain>
        <tissue evidence="10">Salivary glands</tissue>
    </source>
</reference>
<dbReference type="CDD" id="cd19680">
    <property type="entry name" value="UBR-box_UBR4"/>
    <property type="match status" value="1"/>
</dbReference>
<feature type="compositionally biased region" description="Acidic residues" evidence="8">
    <location>
        <begin position="1650"/>
        <end position="1672"/>
    </location>
</feature>
<feature type="compositionally biased region" description="Low complexity" evidence="8">
    <location>
        <begin position="2860"/>
        <end position="2885"/>
    </location>
</feature>
<feature type="region of interest" description="Disordered" evidence="8">
    <location>
        <begin position="2956"/>
        <end position="3069"/>
    </location>
</feature>
<feature type="region of interest" description="Disordered" evidence="8">
    <location>
        <begin position="3928"/>
        <end position="3959"/>
    </location>
</feature>
<evidence type="ECO:0000259" key="9">
    <source>
        <dbReference type="PROSITE" id="PS51157"/>
    </source>
</evidence>
<evidence type="ECO:0000256" key="6">
    <source>
        <dbReference type="PROSITE-ProRule" id="PRU00508"/>
    </source>
</evidence>
<comment type="similarity">
    <text evidence="1 7">Belongs to the UBR4 family.</text>
</comment>
<feature type="zinc finger region" description="UBR-type" evidence="6">
    <location>
        <begin position="1677"/>
        <end position="1746"/>
    </location>
</feature>
<dbReference type="InterPro" id="IPR047509">
    <property type="entry name" value="UBR4-like_UBR-box"/>
</dbReference>
<keyword evidence="5" id="KW-0112">Calmodulin-binding</keyword>
<feature type="compositionally biased region" description="Acidic residues" evidence="8">
    <location>
        <begin position="3470"/>
        <end position="3479"/>
    </location>
</feature>
<name>A0A2R5LN58_9ACAR</name>
<dbReference type="InterPro" id="IPR056530">
    <property type="entry name" value="UBR4-like_dom"/>
</dbReference>
<evidence type="ECO:0000256" key="2">
    <source>
        <dbReference type="ARBA" id="ARBA00022723"/>
    </source>
</evidence>
<dbReference type="InterPro" id="IPR003126">
    <property type="entry name" value="Znf_UBR"/>
</dbReference>
<dbReference type="InterPro" id="IPR045189">
    <property type="entry name" value="UBR4-like"/>
</dbReference>
<feature type="compositionally biased region" description="Low complexity" evidence="8">
    <location>
        <begin position="2203"/>
        <end position="2227"/>
    </location>
</feature>
<keyword evidence="4" id="KW-0862">Zinc</keyword>
<feature type="compositionally biased region" description="Low complexity" evidence="8">
    <location>
        <begin position="2839"/>
        <end position="2851"/>
    </location>
</feature>
<dbReference type="Pfam" id="PF19423">
    <property type="entry name" value="E3_UBR4_N"/>
    <property type="match status" value="1"/>
</dbReference>
<evidence type="ECO:0000256" key="7">
    <source>
        <dbReference type="PROSITE-ProRule" id="PRU01388"/>
    </source>
</evidence>
<dbReference type="PANTHER" id="PTHR21725:SF1">
    <property type="entry name" value="E3 UBIQUITIN-PROTEIN LIGASE UBR4"/>
    <property type="match status" value="1"/>
</dbReference>
<dbReference type="SMART" id="SM00396">
    <property type="entry name" value="ZnF_UBR1"/>
    <property type="match status" value="1"/>
</dbReference>
<evidence type="ECO:0000256" key="3">
    <source>
        <dbReference type="ARBA" id="ARBA00022771"/>
    </source>
</evidence>
<dbReference type="InterPro" id="IPR036322">
    <property type="entry name" value="WD40_repeat_dom_sf"/>
</dbReference>
<evidence type="ECO:0000256" key="1">
    <source>
        <dbReference type="ARBA" id="ARBA00009970"/>
    </source>
</evidence>
<proteinExistence type="inferred from homology"/>
<feature type="compositionally biased region" description="Basic and acidic residues" evidence="8">
    <location>
        <begin position="421"/>
        <end position="432"/>
    </location>
</feature>
<keyword evidence="3 7" id="KW-0863">Zinc-finger</keyword>
<feature type="region of interest" description="Disordered" evidence="8">
    <location>
        <begin position="541"/>
        <end position="576"/>
    </location>
</feature>
<dbReference type="InterPro" id="IPR045841">
    <property type="entry name" value="E3_UBR4_N"/>
</dbReference>
<sequence length="5298" mass="579582">MASASSGPDWFPYTISLLTSTQCTPTKSDLQLLVKAVIQSENVLASDDEEYQEFCISFAGLSAHIISSNAASFSRSQIASTAQACRILLRFFLRLLKTFSNACPLQDLIMALIGNLCMANAGTPSKVDLGALTNVLKPAKVPPGLLPKLEAAEHKEDGKGMSHLRLDPSAVILEQLMTSLLEAPPQLKQDAGAESMDLGANLSSSHIIDPGMEAKNFLLAKNLSSLQQEHGGDVLLDMCLALPSLVQFTDNMEDVLASGGGIVPDCLASSLVLSGSNKTLLGDISLVCKALSLPVLEPLNESRVRRLVTLALGCVHMSVAVAAAASFLGVSGQPPNKGGVLIPYREDEGDVSTVRIVEACLDIYNSIAATLRSSSRAGGHVVQNLHLLSSWLLLRGLQGVLNATSFMERPCREGGMPRSRTTPDHTPTRARDQSANIKQSFAKIQQGFGVLPVALANHVLSLLTILFGELRVEPGLVQAEKDESGTAAAEQCVEFLRNVTSSYPASKRISTLVGLNLTTLLFDLISVLYRKAGMLKRIQKHPADGDNFSTSDSNTYYEEDFSTSDDSSADEDDDSEPILGHWFEETLAPREQAPAPSGTQQQGADVNEGGADGKGSFRCLLPEGKAVMIPEKGEPHGYIALATKVLSFINAYLVNFESAQPYFKSSISMPQMVILAGVIKDLDRETCRSEAGTISILFGATLGQLYEDFSKALARFVHNILATGLLNETYQDGLLTHLNVNPWIQKEWPLQIYRRTLSILAQVLLLRQQKERDEIRGEHEGPCVLIFRLLLGTMEKAILSVHADDVEDLNVEHAQLLLFLFYSLPLMQKKAVLLNIAKTIVAVAPSAQEPLKDIHIVYIARMLHMFEYIIKNLYEAPAALVEQVQVNLFTVHGAASSNNLDNENSKQHGKLFVPCKEVEENFTKNFMSDMSQGAQMKPRFYYLMTVESGTQDVPKLDGFACSFMLATPDTLSYSELYSAVLSLLWIGAQCDAVGRTVEGGKLSYLGTSAVQFCFGAVWRLLLTLPPSVLSIEELATGNAMLDLPHILHAILWVSRIGDQSFFVWIRDCLVKQGLITHKAESLLHQVSKNAGQLLFDVRMFKQLVSKQLAQGPDDLSGVVAKDRLPRMMDLFVLEALIAKVQVSLDECLLKPSNENPSREVKDLSREIFPILLQLVRLYSTLIHWSILHQASELCSTPWSPTTLKALDTVLRMTSRRSAQVTVTATTVVSLLPPQLESILDAWTAITVNVCSWRTDFANDNLPSESFIASVQSSHFAPLSSNTTFSINPSLKRILQCIVRFARDVFLWSSEEKFATDLVSTMLPLLLDATTESLADFVTLALEGSIGSPDTDEFSQHIYEEMLKHAYDLLIGYSKQESGIDENMLLECLKFMEGLLDKQPGKKALEKFFAERDIWDLLLSAVHGNLSPAYGTRVLKFFSKLFMQIEKNPGDAILEKLNVSLSKMSKLKELDTEALEGWLTKVVVGKGQQNDEAGNIQENRLLLQNLTSYIVKDNSELSTEVAQAFMKALIALGSRIPWESDGLDFWDMMGVMATLAAAGSGKGHLQLFVAATEWLEKSIGCIAIKDVLEKLEENAVEGKHQALMESTCHLLSYIADVVGALKLLADRSTSQGRSGAVSPPCDGDLQHPEADSDWADEMGPDDEESGGEDSDEDSLCNKLCTFTMTQKEFMNQHWYHCHTCRMVDGVGVCTICAKVCHKDHDVTYAKFGSFFCDCGAKDDGTCQALVKRNPQSSSEGVAAASNAAFSLPTENVLPSSLRRRASSPVQGTGAAFPDARATQSATIVPMDFKRVSEENLKNRQQLSKKLEAFSENLISLTTSSNLANSVLSMVQSLMPAIIQTCNRNSPIGSSARAQKALSDLHSLDKTFDHVDQLMVPTLGSQEGAFENVRMNYSGEQGQTIRQLLSAHMIRRVAMCCLASTHGKRQHLAVSHEKGKITLLQLSALLKQADSSKRKLTITRLASAPVPFTVLSIAGNPCNEDYLAVCGLRDCHILTFSSSGSVSEHLVLHPQLETGNYIIKAIWLPGSQTELAVVTADFVKIYDLSVDALSAQFYFLLPTGRVRDCCFVFSEDGQRHLLLMSSAGHVYFQPLEEESSAKHGPFYVTSILDVRHPDIKDSVGTVAGGGVSIYYSHVLQLLFFSYANGKSFMASLPQMTSELHDPVLIQVKAATAAANTTPASSTTAAAAATSNGNSNATNAGASTSATSSAGGSGGSSKPTPQPLCQWSEVPNHPGLVLALMQFSNNPLVLMVKPGSVMIQEIKLLTAKSKITDLVAIRHPTSSGEMRTTMILLCEDGSLRIYMASPDQTGYWLRPAFQPTVPGSASGAPSQARPPRKKKAARVRGSVTTATSVSFPVDFFEHCSLQQDVEFGGNDLLQIYNTQQVKHRLNTNGMYVACTKPGGMTLEVTNPDSSMVMVGIRVLVGSQDVQRAPSTIEVFGRSQQVAVTRSRWYDVAFTREESLGADKKLSIFFGPSADPSYITMVDSVKVYCKTKEAFGWPEENEEFQGGVGPIVPPGGAIPMGVDPDGMPSTPLPLTPLDRLLNSCLEMLEGCVSVNAFSEQNALPVRTAALETATQLLTLPTPSVVHQNVKALLSALHLSRAAYSNHRDQALLTYVMESLNNVSEGKPFGDMDGESYYRLVAITRGIASARPSNLVQFAESQDPSLPAEGTETSGKEEILEERGLPHKVTIATNTGNPDESHLMSRLSEAFWHLHALRPKNPALAPVSRHGLVHVEATVQAVVEVIYAFTAVDLDSIGLAAQLYARLLLCEDTTVSFAAKQALIRVLRPKTRRRKVFIPSPPHCSTPGEAPQENQDQKPSIASTSASTTLTLGQQTPVAPPASAAGSSSSAVGVVQRQSSSESQQDVDAHFEVLEGVDPVMLLAHGASGGVGGAFPPLLDIPPDADDETMVELAIALSLQDHPGQAEDLNLQGLAMAAQGGPQRASSLEGGHYSDTTASAGASDDEGSTAATDGSTLRTSPAEQGGSAAGSESGGSGADSMTGEPNASGRSSAYGDNATEGPLGGPGGGARSETSSVGLPSASMLMLPPDGTDLDGDAASGLRLHTLRLALLERLLTFLPELRGVGGVRAVPFMQVVLMLSSDLDGEDERDRSALDELLSALIGELERDASHVVERTLRSEEQLIVMRLLSILMSRIKGCGGKGGEIPPSAHCSAATAAALHANGVVEHCLQLLRLLLDHWKGVQNGNADAEASGAQTSGPPLLKPHPVSPPPDMSPFFLRQYVKGHASDVFEAYPQLLTEMALRLPYQMKKVAAAVPAACPSPTFGQPWNSCLCEYMMVQQTPFIRRQVRKLLLFLCGSKEKYRQLRDFHALETHLAGAREVCNGVQNPSSLPYDSLVVVVEHLKACTEIATSRTGNWQRFCLQDETILPFLFQVSFLLDEGVASTILQLLQCALCGSAALSATATAQPSGKSHPPATSSPAKHRRERETSEEPNEPDEAQCSALAQQVNRSLNKTLLTQFIKAFLLESNSTSVRWQAHSLLYHLHRHSQPDCQEAVLDLLWQLWSQVPCHGRKASQFVDLLGYLTLRAPQPEKEFAELALSVLRQQDKVLAQHPNASLYSALRGLVELDGYFLESEPCLVCNNPEVPYANIKLSAIKVDSRFTTSTQIVKLVGSHTVSRIVLRIGDLKRSKMVRTINIYYNNRAVQSVVELKNRPALWHRAKRCSLSAGQTELKMEFPLPIVACNLMIEYADFYENVQASSETLQCPRCSASVPANPGVCSNCGENVFQCHKCRAINYDEKDPFLCNSCGFCKYAKFDYTLTAKPCCAVDPIEGEEDRKKAVAAINALLEKADKVYKQLVANKPALELLLLKVQEQGLVDKALEEEAAATGGATTATGASTTASSTVNRSIQQLAQKYCSDCKSSFDELSKIVQKVLASRKELVEYERKQRDARKQHQSQSGALGTKSEPGTSALGMASASKQSSGKCYGCASAAVEHCITLLRALATNAPYRRLLCGEGLIGELVEHNLRQGWAQVGHLLCLLTRDNPAATDDLHSLLMDRISLALLRSTGGAGASFLQQETLGTLPDGTHAIGGSPDLPAAVRHEVALMALSLQKEDSCWEQRLRYVMKLFLLGVSSHSPVVMECITLPCLKILQSVIKPEPPSTKRNKDKSVENLATVRSSGMSVSVDLQGWLEGDPRQSFTAWKQRCPRRPADTLSLGGGRRMRREDIRSRYLAEKYAQRWRQRTLFRQGPPLRLLPDPSWLRRVLFNPSCRQARMVACSLLEALCQVPSRCKEVLDMLTVYLDDLGAAGENGAKFLALYQSLIAPDHWKHYLAIRGLLPHLGELITTEIQQLTQLEETTLNADLSQGFALKMLTELLASFVEVDAIRQHYKSRLVGCVLNGYLSLRKLVVQRTKLIDETQDKLLELLEEMTTGTESETESFMAVCVETVKKYGLEDYRTPVFIFERLCSLIYPEENDTGEFFVTLEKDPQQEDFLQGRMLGNPYSSTEPGMGPLMRDIKNKICQDCELVALLEDDNGMELLVCNKIISLDLPVKDVYRKVWCVENSETEAMRVVYRMRGLLGDATEEFIESLDTKENQEVNEEEVYRLANVMGVCGGLQVMLQRLASVDDLTRGRPLLTVLLKLFGFCVKVKSNRVKLLDPSLEAVPTLLAALRLTLDTDDPSLAEQLLSTLEVVLAEGAACTPPAVPSGVTQGDITFLLAQVGSPLVKGSSRLLQLLMRVVPFLTLNDEDKMEVLIGHFKQQLNFGRFDLEHTADDDIQLECFCNLSAGIERNDNGNRLKELMVAQGIVQDAVQYLLIHAPPAKSSLLGTAENWKEFTSKPALKYVLRILTGLSRGHETTQILVSAECIPIIHRLEQVSSDEHVGSLAENLMEALKEHPDVAQKIEEVRKQTRDEKKRLAMAMRQKQLGQLGMRTNEKGQVTAKSSILKQMEDLGEEAGPICIICREGYKFQPNKVLGIYTFTKRCNVDDYEAKPRKTPGYSTVTHFNIVHVDCHMAAVRHARGRDEWESAALQNANTKCNGLLPLWGPQVPESAFASCLARHNTYIQDCTGHLDVGYASTLHDLKLLLGRFAQEKSFSEDSGGGGPQSNMHLIPYLLHMVLYVINTTRCVAREEKNLSNFLEMSPERQVENCFESEGPCYWTTMALAVWSPAKWVLRRTALLQRMIVLAQARHLCIQGSSISTLADIEMKDFSVYKPYLLFLSMVDGLYNIMFKRVSCISDESWPTALAEYIRHNDQPMLELGDKLLRHFEEQLLPCQSFAEYCDVMGLLSEIPDPDAFMQEALRKRACT</sequence>
<dbReference type="SUPFAM" id="SSF50978">
    <property type="entry name" value="WD40 repeat-like"/>
    <property type="match status" value="1"/>
</dbReference>
<dbReference type="SUPFAM" id="SSF48371">
    <property type="entry name" value="ARM repeat"/>
    <property type="match status" value="1"/>
</dbReference>
<dbReference type="Pfam" id="PF24079">
    <property type="entry name" value="UBR4"/>
    <property type="match status" value="1"/>
</dbReference>
<feature type="compositionally biased region" description="Polar residues" evidence="8">
    <location>
        <begin position="2988"/>
        <end position="3000"/>
    </location>
</feature>
<feature type="compositionally biased region" description="Low complexity" evidence="8">
    <location>
        <begin position="3001"/>
        <end position="3010"/>
    </location>
</feature>
<feature type="region of interest" description="Disordered" evidence="8">
    <location>
        <begin position="1629"/>
        <end position="1672"/>
    </location>
</feature>
<organism evidence="10">
    <name type="scientific">Ornithodoros turicata</name>
    <dbReference type="NCBI Taxonomy" id="34597"/>
    <lineage>
        <taxon>Eukaryota</taxon>
        <taxon>Metazoa</taxon>
        <taxon>Ecdysozoa</taxon>
        <taxon>Arthropoda</taxon>
        <taxon>Chelicerata</taxon>
        <taxon>Arachnida</taxon>
        <taxon>Acari</taxon>
        <taxon>Parasitiformes</taxon>
        <taxon>Ixodida</taxon>
        <taxon>Ixodoidea</taxon>
        <taxon>Argasidae</taxon>
        <taxon>Ornithodorinae</taxon>
        <taxon>Ornithodoros</taxon>
    </lineage>
</organism>
<evidence type="ECO:0000256" key="8">
    <source>
        <dbReference type="SAM" id="MobiDB-lite"/>
    </source>
</evidence>
<keyword evidence="2" id="KW-0479">Metal-binding</keyword>
<dbReference type="EMBL" id="GGLE01006732">
    <property type="protein sequence ID" value="MBY10858.1"/>
    <property type="molecule type" value="Transcribed_RNA"/>
</dbReference>
<dbReference type="InterPro" id="IPR025704">
    <property type="entry name" value="E3_Ub_ligase_UBR4_C"/>
</dbReference>
<dbReference type="GO" id="GO:0008270">
    <property type="term" value="F:zinc ion binding"/>
    <property type="evidence" value="ECO:0007669"/>
    <property type="project" value="UniProtKB-KW"/>
</dbReference>
<feature type="region of interest" description="Disordered" evidence="8">
    <location>
        <begin position="411"/>
        <end position="433"/>
    </location>
</feature>
<feature type="compositionally biased region" description="Polar residues" evidence="8">
    <location>
        <begin position="547"/>
        <end position="556"/>
    </location>
</feature>
<dbReference type="PROSITE" id="PS52043">
    <property type="entry name" value="UBR4_E3"/>
    <property type="match status" value="1"/>
</dbReference>
<evidence type="ECO:0000256" key="5">
    <source>
        <dbReference type="ARBA" id="ARBA00022860"/>
    </source>
</evidence>
<dbReference type="PROSITE" id="PS51157">
    <property type="entry name" value="ZF_UBR"/>
    <property type="match status" value="1"/>
</dbReference>
<feature type="compositionally biased region" description="Polar residues" evidence="8">
    <location>
        <begin position="3446"/>
        <end position="3461"/>
    </location>
</feature>
<dbReference type="GO" id="GO:0005516">
    <property type="term" value="F:calmodulin binding"/>
    <property type="evidence" value="ECO:0007669"/>
    <property type="project" value="UniProtKB-KW"/>
</dbReference>
<evidence type="ECO:0000313" key="10">
    <source>
        <dbReference type="EMBL" id="MBY10858.1"/>
    </source>
</evidence>
<dbReference type="PANTHER" id="PTHR21725">
    <property type="entry name" value="E3 UBIQUITIN-PROTEIN LIGASE UBR4"/>
    <property type="match status" value="1"/>
</dbReference>
<feature type="region of interest" description="UBR4 E3 catalytic module" evidence="7">
    <location>
        <begin position="4828"/>
        <end position="5295"/>
    </location>
</feature>